<dbReference type="RefSeq" id="XP_014662974.1">
    <property type="nucleotide sequence ID" value="XM_014807488.1"/>
</dbReference>
<keyword evidence="2" id="KW-1133">Transmembrane helix</keyword>
<keyword evidence="2" id="KW-0472">Membrane</keyword>
<accession>A0ABM1DSQ2</accession>
<evidence type="ECO:0000256" key="2">
    <source>
        <dbReference type="SAM" id="Phobius"/>
    </source>
</evidence>
<reference evidence="5 6" key="1">
    <citation type="submission" date="2025-05" db="UniProtKB">
        <authorList>
            <consortium name="RefSeq"/>
        </authorList>
    </citation>
    <scope>IDENTIFICATION</scope>
</reference>
<dbReference type="Proteomes" id="UP000695022">
    <property type="component" value="Unplaced"/>
</dbReference>
<evidence type="ECO:0000313" key="4">
    <source>
        <dbReference type="Proteomes" id="UP000695022"/>
    </source>
</evidence>
<dbReference type="Gene3D" id="3.40.50.1820">
    <property type="entry name" value="alpha/beta hydrolase"/>
    <property type="match status" value="1"/>
</dbReference>
<evidence type="ECO:0000256" key="1">
    <source>
        <dbReference type="ARBA" id="ARBA00005964"/>
    </source>
</evidence>
<dbReference type="Pfam" id="PF00135">
    <property type="entry name" value="COesterase"/>
    <property type="match status" value="1"/>
</dbReference>
<feature type="domain" description="Carboxylesterase type B" evidence="3">
    <location>
        <begin position="1"/>
        <end position="381"/>
    </location>
</feature>
<dbReference type="InterPro" id="IPR002018">
    <property type="entry name" value="CarbesteraseB"/>
</dbReference>
<name>A0ABM1DSQ2_PRICU</name>
<keyword evidence="2" id="KW-0812">Transmembrane</keyword>
<dbReference type="RefSeq" id="XP_014662973.1">
    <property type="nucleotide sequence ID" value="XM_014807487.1"/>
</dbReference>
<gene>
    <name evidence="5 6" type="primary">LOC106805770</name>
</gene>
<evidence type="ECO:0000313" key="6">
    <source>
        <dbReference type="RefSeq" id="XP_014662974.1"/>
    </source>
</evidence>
<sequence length="447" mass="51378">MMDQVMAMKWVRENIRGFNGDPGLVTIMGESAGAASVGLHLLSEQSQDLFHRAICMSGSGLAPWAVYTNRDQAYNHTKELGRKTGCYTDEKNQKPQEIIDCLNIRTSIDISEAVVVPDYGMRPPWAPVVQGYYPYVFLQDDPRKLLQHGALVTKVPVMQGVVKDEAGAFLYDSDPDYSLTLPEFYSTIREFVKKENYSLEESVVTAIGDSMIFEYTFHPDAENLTVVRQEMINLLSDHQFNAPNELSAKYHAQHGLDVFEYTFDYRADFSRYPNWTGVPHGIELNYVFGMPFLLQVYPEWEDYGMTNYTLDDRNVSDFMMNMWINFANYGEPVPDAYSNFPYLFKNVSRWYKYTTDRRFYLQINYTCEHLEDYLPHRCAYWNDYIPVASKMDLVTVTPTYHGLNQQQANAYIAATYSLGAAAFIMILALFVVCFLSAKKTDDGTEFD</sequence>
<organism evidence="4 5">
    <name type="scientific">Priapulus caudatus</name>
    <name type="common">Priapulid worm</name>
    <dbReference type="NCBI Taxonomy" id="37621"/>
    <lineage>
        <taxon>Eukaryota</taxon>
        <taxon>Metazoa</taxon>
        <taxon>Ecdysozoa</taxon>
        <taxon>Scalidophora</taxon>
        <taxon>Priapulida</taxon>
        <taxon>Priapulimorpha</taxon>
        <taxon>Priapulimorphida</taxon>
        <taxon>Priapulidae</taxon>
        <taxon>Priapulus</taxon>
    </lineage>
</organism>
<protein>
    <submittedName>
        <fullName evidence="5">Acetylcholinesterase-like isoform X1</fullName>
    </submittedName>
    <submittedName>
        <fullName evidence="6">Acetylcholinesterase-like isoform X2</fullName>
    </submittedName>
</protein>
<keyword evidence="4" id="KW-1185">Reference proteome</keyword>
<dbReference type="PANTHER" id="PTHR43903">
    <property type="entry name" value="NEUROLIGIN"/>
    <property type="match status" value="1"/>
</dbReference>
<feature type="transmembrane region" description="Helical" evidence="2">
    <location>
        <begin position="410"/>
        <end position="435"/>
    </location>
</feature>
<proteinExistence type="inferred from homology"/>
<evidence type="ECO:0000313" key="5">
    <source>
        <dbReference type="RefSeq" id="XP_014662973.1"/>
    </source>
</evidence>
<dbReference type="InterPro" id="IPR051093">
    <property type="entry name" value="Neuroligin/BSAL"/>
</dbReference>
<dbReference type="SUPFAM" id="SSF53474">
    <property type="entry name" value="alpha/beta-Hydrolases"/>
    <property type="match status" value="1"/>
</dbReference>
<dbReference type="GeneID" id="106805770"/>
<dbReference type="InterPro" id="IPR029058">
    <property type="entry name" value="AB_hydrolase_fold"/>
</dbReference>
<comment type="similarity">
    <text evidence="1">Belongs to the type-B carboxylesterase/lipase family.</text>
</comment>
<evidence type="ECO:0000259" key="3">
    <source>
        <dbReference type="Pfam" id="PF00135"/>
    </source>
</evidence>